<evidence type="ECO:0000313" key="7">
    <source>
        <dbReference type="EMBL" id="MEN0642198.1"/>
    </source>
</evidence>
<feature type="domain" description="Glycoside hydrolase family 2 catalytic" evidence="5">
    <location>
        <begin position="283"/>
        <end position="571"/>
    </location>
</feature>
<keyword evidence="8" id="KW-1185">Reference proteome</keyword>
<comment type="caution">
    <text evidence="7">The sequence shown here is derived from an EMBL/GenBank/DDBJ whole genome shotgun (WGS) entry which is preliminary data.</text>
</comment>
<evidence type="ECO:0000259" key="6">
    <source>
        <dbReference type="Pfam" id="PF02837"/>
    </source>
</evidence>
<proteinExistence type="inferred from homology"/>
<evidence type="ECO:0000256" key="1">
    <source>
        <dbReference type="ARBA" id="ARBA00007401"/>
    </source>
</evidence>
<dbReference type="Pfam" id="PF02837">
    <property type="entry name" value="Glyco_hydro_2_N"/>
    <property type="match status" value="1"/>
</dbReference>
<dbReference type="InterPro" id="IPR051913">
    <property type="entry name" value="GH2_Domain-Containing"/>
</dbReference>
<dbReference type="InterPro" id="IPR006104">
    <property type="entry name" value="Glyco_hydro_2_N"/>
</dbReference>
<dbReference type="Gene3D" id="2.60.120.260">
    <property type="entry name" value="Galactose-binding domain-like"/>
    <property type="match status" value="1"/>
</dbReference>
<evidence type="ECO:0000313" key="8">
    <source>
        <dbReference type="Proteomes" id="UP001418796"/>
    </source>
</evidence>
<keyword evidence="3" id="KW-0326">Glycosidase</keyword>
<dbReference type="SUPFAM" id="SSF49303">
    <property type="entry name" value="beta-Galactosidase/glucuronidase domain"/>
    <property type="match status" value="1"/>
</dbReference>
<dbReference type="Pfam" id="PF02836">
    <property type="entry name" value="Glyco_hydro_2_C"/>
    <property type="match status" value="1"/>
</dbReference>
<dbReference type="InterPro" id="IPR006103">
    <property type="entry name" value="Glyco_hydro_2_cat"/>
</dbReference>
<dbReference type="Proteomes" id="UP001418796">
    <property type="component" value="Unassembled WGS sequence"/>
</dbReference>
<dbReference type="Pfam" id="PF00703">
    <property type="entry name" value="Glyco_hydro_2"/>
    <property type="match status" value="1"/>
</dbReference>
<dbReference type="SUPFAM" id="SSF51445">
    <property type="entry name" value="(Trans)glycosidases"/>
    <property type="match status" value="1"/>
</dbReference>
<dbReference type="Gene3D" id="2.60.40.10">
    <property type="entry name" value="Immunoglobulins"/>
    <property type="match status" value="1"/>
</dbReference>
<dbReference type="EMBL" id="JBCITK010000001">
    <property type="protein sequence ID" value="MEN0642198.1"/>
    <property type="molecule type" value="Genomic_DNA"/>
</dbReference>
<evidence type="ECO:0000256" key="2">
    <source>
        <dbReference type="ARBA" id="ARBA00022801"/>
    </source>
</evidence>
<evidence type="ECO:0000259" key="5">
    <source>
        <dbReference type="Pfam" id="PF02836"/>
    </source>
</evidence>
<evidence type="ECO:0000256" key="3">
    <source>
        <dbReference type="ARBA" id="ARBA00023295"/>
    </source>
</evidence>
<dbReference type="InterPro" id="IPR013783">
    <property type="entry name" value="Ig-like_fold"/>
</dbReference>
<keyword evidence="2" id="KW-0378">Hydrolase</keyword>
<dbReference type="Gene3D" id="3.20.20.80">
    <property type="entry name" value="Glycosidases"/>
    <property type="match status" value="1"/>
</dbReference>
<dbReference type="InterPro" id="IPR008979">
    <property type="entry name" value="Galactose-bd-like_sf"/>
</dbReference>
<dbReference type="PANTHER" id="PTHR42732:SF4">
    <property type="entry name" value="BETA-MANNOSIDASE"/>
    <property type="match status" value="1"/>
</dbReference>
<dbReference type="PANTHER" id="PTHR42732">
    <property type="entry name" value="BETA-GALACTOSIDASE"/>
    <property type="match status" value="1"/>
</dbReference>
<reference evidence="7 8" key="1">
    <citation type="submission" date="2024-03" db="EMBL/GenBank/DDBJ databases">
        <title>Bacilli Hybrid Assemblies.</title>
        <authorList>
            <person name="Kovac J."/>
        </authorList>
    </citation>
    <scope>NUCLEOTIDE SEQUENCE [LARGE SCALE GENOMIC DNA]</scope>
    <source>
        <strain evidence="7 8">FSL R7-0666</strain>
    </source>
</reference>
<gene>
    <name evidence="7" type="ORF">MKY91_03330</name>
</gene>
<accession>A0ABU9VG43</accession>
<comment type="similarity">
    <text evidence="1">Belongs to the glycosyl hydrolase 2 family.</text>
</comment>
<dbReference type="InterPro" id="IPR017853">
    <property type="entry name" value="GH"/>
</dbReference>
<dbReference type="RefSeq" id="WP_343132059.1">
    <property type="nucleotide sequence ID" value="NZ_JBCITK010000001.1"/>
</dbReference>
<evidence type="ECO:0000259" key="4">
    <source>
        <dbReference type="Pfam" id="PF00703"/>
    </source>
</evidence>
<dbReference type="InterPro" id="IPR036156">
    <property type="entry name" value="Beta-gal/glucu_dom_sf"/>
</dbReference>
<dbReference type="SUPFAM" id="SSF49785">
    <property type="entry name" value="Galactose-binding domain-like"/>
    <property type="match status" value="1"/>
</dbReference>
<organism evidence="7 8">
    <name type="scientific">Alkalicoccobacillus gibsonii</name>
    <dbReference type="NCBI Taxonomy" id="79881"/>
    <lineage>
        <taxon>Bacteria</taxon>
        <taxon>Bacillati</taxon>
        <taxon>Bacillota</taxon>
        <taxon>Bacilli</taxon>
        <taxon>Bacillales</taxon>
        <taxon>Bacillaceae</taxon>
        <taxon>Alkalicoccobacillus</taxon>
    </lineage>
</organism>
<sequence>MIRTEYPRPHFKRPKWTNLNGEWLFEYDDHDVGVTDKWYKEHSFSKSIHVPFVYQAALSGIHDTTFHDRVWYKRQFRLQKEKRSLYLLHFGAVDYEAMIWVNGQLAGSHQGGHTSFQLDVTSLVHTGDNELVVQAVDSSTDLDQPRGKQYWKEKSESIFYTRTTGIWQTVWLETVHQSHLSHVSFTPDIDEKQIKLDYHIHGVASNLELEVSISFNGTTIVNDRMTVLNEQGQRQYSIVHPATQHEEWLWSPENPSLFDVTFKLHEGTKVVDEVESYFGMRKVSVSNGEVYLNNKPYYMKLVLDQGYFPDGVLTAPSEESFIQDIKLTKQLGFNGARKHQKVEDPLYYYWADRLGLLVWGEMANSYIYSERAVERLTKEWLDVIKRDYNHPCIVAWVPINESWGVPDLLTSAKQRHHSVAMYHLTKSIDQTRFVMSNDGWEHTQSDLCTIHDYEASKEILKERYRTHDGALSFLPSGKNLYAPGYQYSGEPILVTEFGGISFKQSDWDGWGYSHATTEEEFLKGYAAVIEALYESPLVRGFCYTQLTDVEQEINGLVTYEREPKAAIEKIRAITIGKE</sequence>
<dbReference type="InterPro" id="IPR006102">
    <property type="entry name" value="Ig-like_GH2"/>
</dbReference>
<feature type="domain" description="Glycosyl hydrolases family 2 sugar binding" evidence="6">
    <location>
        <begin position="18"/>
        <end position="137"/>
    </location>
</feature>
<feature type="domain" description="Glycoside hydrolase family 2 immunoglobulin-like beta-sandwich" evidence="4">
    <location>
        <begin position="179"/>
        <end position="281"/>
    </location>
</feature>
<protein>
    <submittedName>
        <fullName evidence="7">Sugar-binding domain-containing protein</fullName>
    </submittedName>
</protein>
<name>A0ABU9VG43_9BACI</name>